<dbReference type="PANTHER" id="PTHR38116">
    <property type="entry name" value="CHROMOSOME 7, WHOLE GENOME SHOTGUN SEQUENCE"/>
    <property type="match status" value="1"/>
</dbReference>
<dbReference type="Pfam" id="PF11905">
    <property type="entry name" value="DUF3425"/>
    <property type="match status" value="1"/>
</dbReference>
<gene>
    <name evidence="1" type="ORF">TRUGW13939_04873</name>
</gene>
<accession>A0A7H8QYB6</accession>
<dbReference type="RefSeq" id="XP_035343931.1">
    <property type="nucleotide sequence ID" value="XM_035488038.1"/>
</dbReference>
<sequence>MSGIHQPNNSAAPSIRIVSMPQLAEAISMDDDWTGTRDAAARRRAQTRLNTRAYRKRKALAKEAEASIAATGTQVNSEVLVKYWDIEQQSVSVVPKSRIKQLYNPRNPLLPNKSVKEQFNFIFPLCPDHLITLLQFNALRALAVNRTLISGILVTPLDCDDEIIHVLPYPTMPELFPPKLLPTTLQQTAPHGDWIDLFPSPEGRDRLIQGAGTFDEDELWADCIGGLYEGFADDEIERRGIVAWSPPWDITGWEMSEGFLRKWGWLFKGLPGVLEATNRWRKERGEDPFFNNDCTSHG</sequence>
<protein>
    <recommendedName>
        <fullName evidence="3">BZIP domain-containing protein</fullName>
    </recommendedName>
</protein>
<dbReference type="PANTHER" id="PTHR38116:SF1">
    <property type="entry name" value="BZIP DOMAIN-CONTAINING PROTEIN"/>
    <property type="match status" value="1"/>
</dbReference>
<proteinExistence type="predicted"/>
<evidence type="ECO:0000313" key="2">
    <source>
        <dbReference type="Proteomes" id="UP000509510"/>
    </source>
</evidence>
<dbReference type="InterPro" id="IPR021833">
    <property type="entry name" value="DUF3425"/>
</dbReference>
<evidence type="ECO:0000313" key="1">
    <source>
        <dbReference type="EMBL" id="QKX57753.1"/>
    </source>
</evidence>
<dbReference type="EMBL" id="CP055900">
    <property type="protein sequence ID" value="QKX57753.1"/>
    <property type="molecule type" value="Genomic_DNA"/>
</dbReference>
<dbReference type="Proteomes" id="UP000509510">
    <property type="component" value="Chromosome III"/>
</dbReference>
<evidence type="ECO:0008006" key="3">
    <source>
        <dbReference type="Google" id="ProtNLM"/>
    </source>
</evidence>
<dbReference type="GeneID" id="55992371"/>
<name>A0A7H8QYB6_TALRU</name>
<dbReference type="OrthoDB" id="2245989at2759"/>
<dbReference type="KEGG" id="trg:TRUGW13939_04873"/>
<dbReference type="AlphaFoldDB" id="A0A7H8QYB6"/>
<reference evidence="2" key="1">
    <citation type="submission" date="2020-06" db="EMBL/GenBank/DDBJ databases">
        <title>A chromosome-scale genome assembly of Talaromyces rugulosus W13939.</title>
        <authorList>
            <person name="Wang B."/>
            <person name="Guo L."/>
            <person name="Ye K."/>
            <person name="Wang L."/>
        </authorList>
    </citation>
    <scope>NUCLEOTIDE SEQUENCE [LARGE SCALE GENOMIC DNA]</scope>
    <source>
        <strain evidence="2">W13939</strain>
    </source>
</reference>
<keyword evidence="2" id="KW-1185">Reference proteome</keyword>
<organism evidence="1 2">
    <name type="scientific">Talaromyces rugulosus</name>
    <name type="common">Penicillium rugulosum</name>
    <dbReference type="NCBI Taxonomy" id="121627"/>
    <lineage>
        <taxon>Eukaryota</taxon>
        <taxon>Fungi</taxon>
        <taxon>Dikarya</taxon>
        <taxon>Ascomycota</taxon>
        <taxon>Pezizomycotina</taxon>
        <taxon>Eurotiomycetes</taxon>
        <taxon>Eurotiomycetidae</taxon>
        <taxon>Eurotiales</taxon>
        <taxon>Trichocomaceae</taxon>
        <taxon>Talaromyces</taxon>
        <taxon>Talaromyces sect. Islandici</taxon>
    </lineage>
</organism>